<reference evidence="2" key="1">
    <citation type="submission" date="2018-06" db="EMBL/GenBank/DDBJ databases">
        <authorList>
            <person name="Zhirakovskaya E."/>
        </authorList>
    </citation>
    <scope>NUCLEOTIDE SEQUENCE</scope>
</reference>
<organism evidence="2">
    <name type="scientific">hydrothermal vent metagenome</name>
    <dbReference type="NCBI Taxonomy" id="652676"/>
    <lineage>
        <taxon>unclassified sequences</taxon>
        <taxon>metagenomes</taxon>
        <taxon>ecological metagenomes</taxon>
    </lineage>
</organism>
<proteinExistence type="predicted"/>
<dbReference type="PANTHER" id="PTHR36919">
    <property type="entry name" value="BLR1215 PROTEIN"/>
    <property type="match status" value="1"/>
</dbReference>
<feature type="domain" description="DUF2147" evidence="1">
    <location>
        <begin position="24"/>
        <end position="139"/>
    </location>
</feature>
<dbReference type="AlphaFoldDB" id="A0A3B0RRW8"/>
<dbReference type="InterPro" id="IPR019223">
    <property type="entry name" value="DUF2147"/>
</dbReference>
<accession>A0A3B0RRW8</accession>
<evidence type="ECO:0000259" key="1">
    <source>
        <dbReference type="Pfam" id="PF09917"/>
    </source>
</evidence>
<dbReference type="Pfam" id="PF09917">
    <property type="entry name" value="DUF2147"/>
    <property type="match status" value="1"/>
</dbReference>
<sequence>MKVFLFLFLMFVLPFSVSAQGIFGKWKTVDGETGEEKSIVEIYEDNGKIFGKVVDILDPKKRDALCKKCHGDEYNTPVMGLVLIKSMKKVGNVYKGGTIFDPERGKKYRCRLVIYKDNPDLLQVRGYFSFLYASQYWIRVK</sequence>
<gene>
    <name evidence="2" type="ORF">MNBD_BACTEROID02-1262</name>
</gene>
<protein>
    <recommendedName>
        <fullName evidence="1">DUF2147 domain-containing protein</fullName>
    </recommendedName>
</protein>
<dbReference type="Gene3D" id="2.40.128.520">
    <property type="match status" value="1"/>
</dbReference>
<name>A0A3B0RRW8_9ZZZZ</name>
<dbReference type="EMBL" id="UOEB01000323">
    <property type="protein sequence ID" value="VAV86305.1"/>
    <property type="molecule type" value="Genomic_DNA"/>
</dbReference>
<dbReference type="PANTHER" id="PTHR36919:SF3">
    <property type="entry name" value="BLL5882 PROTEIN"/>
    <property type="match status" value="1"/>
</dbReference>
<evidence type="ECO:0000313" key="2">
    <source>
        <dbReference type="EMBL" id="VAV86305.1"/>
    </source>
</evidence>